<name>A0A8X6F1G9_TRICU</name>
<gene>
    <name evidence="1" type="ORF">TNCT_93111</name>
</gene>
<organism evidence="1 2">
    <name type="scientific">Trichonephila clavata</name>
    <name type="common">Joro spider</name>
    <name type="synonym">Nephila clavata</name>
    <dbReference type="NCBI Taxonomy" id="2740835"/>
    <lineage>
        <taxon>Eukaryota</taxon>
        <taxon>Metazoa</taxon>
        <taxon>Ecdysozoa</taxon>
        <taxon>Arthropoda</taxon>
        <taxon>Chelicerata</taxon>
        <taxon>Arachnida</taxon>
        <taxon>Araneae</taxon>
        <taxon>Araneomorphae</taxon>
        <taxon>Entelegynae</taxon>
        <taxon>Araneoidea</taxon>
        <taxon>Nephilidae</taxon>
        <taxon>Trichonephila</taxon>
    </lineage>
</organism>
<sequence>MRPSASFTGDAFALEKSSAPSRFFNGRPTGGVVGANFNHLARRVERECVCSIRGKVDRNNEEINLNKTANDALLTKGALVVNK</sequence>
<reference evidence="1" key="1">
    <citation type="submission" date="2020-07" db="EMBL/GenBank/DDBJ databases">
        <title>Multicomponent nature underlies the extraordinary mechanical properties of spider dragline silk.</title>
        <authorList>
            <person name="Kono N."/>
            <person name="Nakamura H."/>
            <person name="Mori M."/>
            <person name="Yoshida Y."/>
            <person name="Ohtoshi R."/>
            <person name="Malay A.D."/>
            <person name="Moran D.A.P."/>
            <person name="Tomita M."/>
            <person name="Numata K."/>
            <person name="Arakawa K."/>
        </authorList>
    </citation>
    <scope>NUCLEOTIDE SEQUENCE</scope>
</reference>
<proteinExistence type="predicted"/>
<dbReference type="Proteomes" id="UP000887116">
    <property type="component" value="Unassembled WGS sequence"/>
</dbReference>
<evidence type="ECO:0000313" key="2">
    <source>
        <dbReference type="Proteomes" id="UP000887116"/>
    </source>
</evidence>
<keyword evidence="2" id="KW-1185">Reference proteome</keyword>
<dbReference type="AlphaFoldDB" id="A0A8X6F1G9"/>
<protein>
    <submittedName>
        <fullName evidence="1">Uncharacterized protein</fullName>
    </submittedName>
</protein>
<evidence type="ECO:0000313" key="1">
    <source>
        <dbReference type="EMBL" id="GFQ67407.1"/>
    </source>
</evidence>
<comment type="caution">
    <text evidence="1">The sequence shown here is derived from an EMBL/GenBank/DDBJ whole genome shotgun (WGS) entry which is preliminary data.</text>
</comment>
<accession>A0A8X6F1G9</accession>
<dbReference type="EMBL" id="BMAO01030335">
    <property type="protein sequence ID" value="GFQ67407.1"/>
    <property type="molecule type" value="Genomic_DNA"/>
</dbReference>